<gene>
    <name evidence="1" type="ORF">BV25DRAFT_1912410</name>
</gene>
<comment type="caution">
    <text evidence="1">The sequence shown here is derived from an EMBL/GenBank/DDBJ whole genome shotgun (WGS) entry which is preliminary data.</text>
</comment>
<dbReference type="EMBL" id="MU277191">
    <property type="protein sequence ID" value="KAI0067073.1"/>
    <property type="molecule type" value="Genomic_DNA"/>
</dbReference>
<evidence type="ECO:0000313" key="2">
    <source>
        <dbReference type="Proteomes" id="UP000814140"/>
    </source>
</evidence>
<dbReference type="Proteomes" id="UP000814140">
    <property type="component" value="Unassembled WGS sequence"/>
</dbReference>
<proteinExistence type="predicted"/>
<evidence type="ECO:0000313" key="1">
    <source>
        <dbReference type="EMBL" id="KAI0067073.1"/>
    </source>
</evidence>
<protein>
    <submittedName>
        <fullName evidence="1">RNA-binding domain-containing protein</fullName>
    </submittedName>
</protein>
<reference evidence="1" key="2">
    <citation type="journal article" date="2022" name="New Phytol.">
        <title>Evolutionary transition to the ectomycorrhizal habit in the genomes of a hyperdiverse lineage of mushroom-forming fungi.</title>
        <authorList>
            <person name="Looney B."/>
            <person name="Miyauchi S."/>
            <person name="Morin E."/>
            <person name="Drula E."/>
            <person name="Courty P.E."/>
            <person name="Kohler A."/>
            <person name="Kuo A."/>
            <person name="LaButti K."/>
            <person name="Pangilinan J."/>
            <person name="Lipzen A."/>
            <person name="Riley R."/>
            <person name="Andreopoulos W."/>
            <person name="He G."/>
            <person name="Johnson J."/>
            <person name="Nolan M."/>
            <person name="Tritt A."/>
            <person name="Barry K.W."/>
            <person name="Grigoriev I.V."/>
            <person name="Nagy L.G."/>
            <person name="Hibbett D."/>
            <person name="Henrissat B."/>
            <person name="Matheny P.B."/>
            <person name="Labbe J."/>
            <person name="Martin F.M."/>
        </authorList>
    </citation>
    <scope>NUCLEOTIDE SEQUENCE</scope>
    <source>
        <strain evidence="1">HHB10654</strain>
    </source>
</reference>
<sequence>MSSLGKRKDRGEEDAAEYHGSTLFVSNLPYNATSTDLQTLFSDIAPVRSAFVVLEQGTGVSKGVGYVSFAIKEDAQSAFDTIEKEGIALNGRGLRVTWASTKPHKKEKGATAVAESQKAHSKPRVVSAPRDPLAIRTVIISGLPSSIDSKSLWKKVRKYAGAEQVEWPIKTEDGEKDPSTAHVLFSNPAMAGDAVSKLHARVFKGSFLSVSLKNRLETVAKTPKSAGKDKSAAPNRANRLIVRNVPFDITEQDLRAVFLPYGPIHSIHIPQTEPKVEADGDVKMEEGSSAQPAARGRGYAFVWMWSRNEAQKAMEGCNGMKLQTGYAAGLLEDKQKKKKERREEKKRLKAQEGNDEGDAGASEKPSAERVIAVDWAWSKDKWEEEKKKLAEEEDSGSDSEDSREGEEEEGTEDALGVHEGSEEESGDEDDDDRSDEDEPTKPALPPPETGTTLFVRNIPFEATEDELRTLFRSFGPLRYARITMDPVMGRSRGTGFACFWNKEDADKAVEQSEILRAETVGHADAPKKNPFTMPSILTPDPSALSAQNLVLHGRTLDVVRAVTRAEAGKLKEAGEKAREKADKRNMYLLREGVILPNTPAADTLSPVELEKRSNSFNARRTLLRSNPALYVSKTRLSIRQIPIFVTERMLKRLGIHAMRAFEADVKKDVREGLTEEEKAAAAAPEDEQRADAIDRSKKEPPKAKKSGRPTGVKQAKIVRQPERVDAVTGKGRSKGYGFLELNTHADALRVLRWTNNNSAVGPLFEEWWKAELEDLLEAEKKKKSEDSETRIKRIKEELEGGGRKAKGTLIVEFSIENVQVVQRRAAHQRGAKAAGVEGVKPREKLSLPKALAEQRPLKKQRRTGDLPKKGTNKADSAPNPNLGSLIGRKRKERKGKK</sequence>
<name>A0ACB8TF74_9AGAM</name>
<keyword evidence="2" id="KW-1185">Reference proteome</keyword>
<reference evidence="1" key="1">
    <citation type="submission" date="2021-03" db="EMBL/GenBank/DDBJ databases">
        <authorList>
            <consortium name="DOE Joint Genome Institute"/>
            <person name="Ahrendt S."/>
            <person name="Looney B.P."/>
            <person name="Miyauchi S."/>
            <person name="Morin E."/>
            <person name="Drula E."/>
            <person name="Courty P.E."/>
            <person name="Chicoki N."/>
            <person name="Fauchery L."/>
            <person name="Kohler A."/>
            <person name="Kuo A."/>
            <person name="Labutti K."/>
            <person name="Pangilinan J."/>
            <person name="Lipzen A."/>
            <person name="Riley R."/>
            <person name="Andreopoulos W."/>
            <person name="He G."/>
            <person name="Johnson J."/>
            <person name="Barry K.W."/>
            <person name="Grigoriev I.V."/>
            <person name="Nagy L."/>
            <person name="Hibbett D."/>
            <person name="Henrissat B."/>
            <person name="Matheny P.B."/>
            <person name="Labbe J."/>
            <person name="Martin F."/>
        </authorList>
    </citation>
    <scope>NUCLEOTIDE SEQUENCE</scope>
    <source>
        <strain evidence="1">HHB10654</strain>
    </source>
</reference>
<accession>A0ACB8TF74</accession>
<organism evidence="1 2">
    <name type="scientific">Artomyces pyxidatus</name>
    <dbReference type="NCBI Taxonomy" id="48021"/>
    <lineage>
        <taxon>Eukaryota</taxon>
        <taxon>Fungi</taxon>
        <taxon>Dikarya</taxon>
        <taxon>Basidiomycota</taxon>
        <taxon>Agaricomycotina</taxon>
        <taxon>Agaricomycetes</taxon>
        <taxon>Russulales</taxon>
        <taxon>Auriscalpiaceae</taxon>
        <taxon>Artomyces</taxon>
    </lineage>
</organism>